<organism evidence="2 3">
    <name type="scientific">Paraglomus brasilianum</name>
    <dbReference type="NCBI Taxonomy" id="144538"/>
    <lineage>
        <taxon>Eukaryota</taxon>
        <taxon>Fungi</taxon>
        <taxon>Fungi incertae sedis</taxon>
        <taxon>Mucoromycota</taxon>
        <taxon>Glomeromycotina</taxon>
        <taxon>Glomeromycetes</taxon>
        <taxon>Paraglomerales</taxon>
        <taxon>Paraglomeraceae</taxon>
        <taxon>Paraglomus</taxon>
    </lineage>
</organism>
<dbReference type="AlphaFoldDB" id="A0A9N9H655"/>
<proteinExistence type="predicted"/>
<evidence type="ECO:0000313" key="3">
    <source>
        <dbReference type="Proteomes" id="UP000789739"/>
    </source>
</evidence>
<comment type="caution">
    <text evidence="2">The sequence shown here is derived from an EMBL/GenBank/DDBJ whole genome shotgun (WGS) entry which is preliminary data.</text>
</comment>
<evidence type="ECO:0000256" key="1">
    <source>
        <dbReference type="SAM" id="MobiDB-lite"/>
    </source>
</evidence>
<feature type="region of interest" description="Disordered" evidence="1">
    <location>
        <begin position="22"/>
        <end position="54"/>
    </location>
</feature>
<feature type="compositionally biased region" description="Acidic residues" evidence="1">
    <location>
        <begin position="22"/>
        <end position="33"/>
    </location>
</feature>
<protein>
    <submittedName>
        <fullName evidence="2">5920_t:CDS:1</fullName>
    </submittedName>
</protein>
<reference evidence="2" key="1">
    <citation type="submission" date="2021-06" db="EMBL/GenBank/DDBJ databases">
        <authorList>
            <person name="Kallberg Y."/>
            <person name="Tangrot J."/>
            <person name="Rosling A."/>
        </authorList>
    </citation>
    <scope>NUCLEOTIDE SEQUENCE</scope>
    <source>
        <strain evidence="2">BR232B</strain>
    </source>
</reference>
<dbReference type="EMBL" id="CAJVPI010002928">
    <property type="protein sequence ID" value="CAG8651688.1"/>
    <property type="molecule type" value="Genomic_DNA"/>
</dbReference>
<evidence type="ECO:0000313" key="2">
    <source>
        <dbReference type="EMBL" id="CAG8651688.1"/>
    </source>
</evidence>
<name>A0A9N9H655_9GLOM</name>
<sequence>MAEFKSDPCDPVVLSHKAWWEEESESVNDNEDNEGSREVRMESSNFSDSEDDEITENIFNGPKDEYRYKWNEFQQLLIDVFGEQVEPPDVPRKYTQTR</sequence>
<dbReference type="Proteomes" id="UP000789739">
    <property type="component" value="Unassembled WGS sequence"/>
</dbReference>
<accession>A0A9N9H655</accession>
<gene>
    <name evidence="2" type="ORF">PBRASI_LOCUS10297</name>
</gene>
<keyword evidence="3" id="KW-1185">Reference proteome</keyword>